<dbReference type="GO" id="GO:0000993">
    <property type="term" value="F:RNA polymerase II complex binding"/>
    <property type="evidence" value="ECO:0007669"/>
    <property type="project" value="TreeGrafter"/>
</dbReference>
<dbReference type="CDD" id="cd16981">
    <property type="entry name" value="CID_RPRD_like"/>
    <property type="match status" value="1"/>
</dbReference>
<keyword evidence="3" id="KW-1185">Reference proteome</keyword>
<feature type="compositionally biased region" description="Low complexity" evidence="1">
    <location>
        <begin position="399"/>
        <end position="425"/>
    </location>
</feature>
<feature type="region of interest" description="Disordered" evidence="1">
    <location>
        <begin position="469"/>
        <end position="558"/>
    </location>
</feature>
<feature type="compositionally biased region" description="Polar residues" evidence="1">
    <location>
        <begin position="784"/>
        <end position="795"/>
    </location>
</feature>
<dbReference type="Pfam" id="PF04818">
    <property type="entry name" value="CID"/>
    <property type="match status" value="1"/>
</dbReference>
<dbReference type="PANTHER" id="PTHR12460">
    <property type="entry name" value="CYCLIN-DEPENDENT KINASE INHIBITOR-RELATED PROTEIN"/>
    <property type="match status" value="1"/>
</dbReference>
<dbReference type="InterPro" id="IPR006569">
    <property type="entry name" value="CID_dom"/>
</dbReference>
<feature type="compositionally biased region" description="Basic and acidic residues" evidence="1">
    <location>
        <begin position="728"/>
        <end position="742"/>
    </location>
</feature>
<dbReference type="PROSITE" id="PS51391">
    <property type="entry name" value="CID"/>
    <property type="match status" value="1"/>
</dbReference>
<evidence type="ECO:0000313" key="3">
    <source>
        <dbReference type="Proteomes" id="UP000036681"/>
    </source>
</evidence>
<feature type="region of interest" description="Disordered" evidence="1">
    <location>
        <begin position="266"/>
        <end position="285"/>
    </location>
</feature>
<dbReference type="SMART" id="SM00582">
    <property type="entry name" value="RPR"/>
    <property type="match status" value="1"/>
</dbReference>
<dbReference type="SUPFAM" id="SSF48464">
    <property type="entry name" value="ENTH/VHS domain"/>
    <property type="match status" value="1"/>
</dbReference>
<reference evidence="4" key="1">
    <citation type="submission" date="2017-02" db="UniProtKB">
        <authorList>
            <consortium name="WormBaseParasite"/>
        </authorList>
    </citation>
    <scope>IDENTIFICATION</scope>
</reference>
<sequence length="795" mass="85928">MALSEDIIARRLRTVDHSSESIQTTSMWILHHKDSVTEIVNCWMDVFKAADDALQVALFYVANDVCQKAKKRADSHALLVAFAPHWISAIAHSRNSETVRKAVVRILDIFDQRQIYSKSQLADMRSSLSDGSETDENALLDFDTTSLIREMESYQKGDMVMERAREVLARSDFSFKDKIKSRVKDRREGEKVLAEIDQSYKKLSGFLEALTKHKGRGDRLAELLEEAKKFYTLQLRDVTVVEDAYRKFGVGISVVRSEVEEMLKTGVYPGASPPRDAPSPTANDDPFVAGVEQAFNEMRKPKEDSTEPVDMDVEKDDDHIVTDSLHVKTNQSFAGASDALLKMMQGVTSRSFQTSTQTVGTTDPNGALQPQQNPLTSNTQFSQANSSAIPTTVASAGVQPISEASSIPPPSQSLSQSTQATAHTLHQATPTALHTMSQMLPHSVAPSSVPPSSGLMVCASDLSQRSQLGTVRVSASSQAQAQVTPSSTDRVPPQTVAQTVPHMADAGPTPPAAQLNSANQVVPSQPLPPQGVPPALPPPWMLGPPPSVPSLQPFTARPPPPMPTVPLRSPATSNLTQPLAVYTQSSSVFTEAPAFLSSPRMPLSVPGATPPPNVPLTGSLPHLPLPPFVGMPSMPHPFPPAPTTSILPPAVPTPATAGTQYQVGTNVLPPLSYTDQFQSQGGPCTFSAAQVAGSTQTEVISGVSGAVEEPATSAGNYSRNPTVLRSASDDVYRGHGDGEAHRGYHNFSHTRSHERSAATKHPYEGRFREDHSRRREEYPRNGNRFDSTYRSGNAH</sequence>
<accession>A0A0M3HZP5</accession>
<dbReference type="AlphaFoldDB" id="A0A0M3HZP5"/>
<feature type="domain" description="CID" evidence="2">
    <location>
        <begin position="1"/>
        <end position="132"/>
    </location>
</feature>
<feature type="compositionally biased region" description="Polar residues" evidence="1">
    <location>
        <begin position="352"/>
        <end position="394"/>
    </location>
</feature>
<evidence type="ECO:0000256" key="1">
    <source>
        <dbReference type="SAM" id="MobiDB-lite"/>
    </source>
</evidence>
<organism evidence="3 4">
    <name type="scientific">Ascaris lumbricoides</name>
    <name type="common">Giant roundworm</name>
    <dbReference type="NCBI Taxonomy" id="6252"/>
    <lineage>
        <taxon>Eukaryota</taxon>
        <taxon>Metazoa</taxon>
        <taxon>Ecdysozoa</taxon>
        <taxon>Nematoda</taxon>
        <taxon>Chromadorea</taxon>
        <taxon>Rhabditida</taxon>
        <taxon>Spirurina</taxon>
        <taxon>Ascaridomorpha</taxon>
        <taxon>Ascaridoidea</taxon>
        <taxon>Ascarididae</taxon>
        <taxon>Ascaris</taxon>
    </lineage>
</organism>
<dbReference type="PANTHER" id="PTHR12460:SF39">
    <property type="entry name" value="CID DOMAIN-CONTAINING PROTEIN"/>
    <property type="match status" value="1"/>
</dbReference>
<evidence type="ECO:0000313" key="4">
    <source>
        <dbReference type="WBParaSite" id="ALUE_0000921301-mRNA-1"/>
    </source>
</evidence>
<dbReference type="InterPro" id="IPR008942">
    <property type="entry name" value="ENTH_VHS"/>
</dbReference>
<feature type="compositionally biased region" description="Polar residues" evidence="1">
    <location>
        <begin position="469"/>
        <end position="489"/>
    </location>
</feature>
<feature type="region of interest" description="Disordered" evidence="1">
    <location>
        <begin position="728"/>
        <end position="795"/>
    </location>
</feature>
<dbReference type="Gene3D" id="1.25.40.90">
    <property type="match status" value="1"/>
</dbReference>
<feature type="region of interest" description="Disordered" evidence="1">
    <location>
        <begin position="352"/>
        <end position="425"/>
    </location>
</feature>
<feature type="compositionally biased region" description="Pro residues" evidence="1">
    <location>
        <begin position="525"/>
        <end position="548"/>
    </location>
</feature>
<protein>
    <submittedName>
        <fullName evidence="4">CID domain-containing protein</fullName>
    </submittedName>
</protein>
<feature type="compositionally biased region" description="Basic and acidic residues" evidence="1">
    <location>
        <begin position="751"/>
        <end position="779"/>
    </location>
</feature>
<dbReference type="WBParaSite" id="ALUE_0000921301-mRNA-1">
    <property type="protein sequence ID" value="ALUE_0000921301-mRNA-1"/>
    <property type="gene ID" value="ALUE_0000921301"/>
</dbReference>
<evidence type="ECO:0000259" key="2">
    <source>
        <dbReference type="PROSITE" id="PS51391"/>
    </source>
</evidence>
<dbReference type="GO" id="GO:0031124">
    <property type="term" value="P:mRNA 3'-end processing"/>
    <property type="evidence" value="ECO:0007669"/>
    <property type="project" value="TreeGrafter"/>
</dbReference>
<name>A0A0M3HZP5_ASCLU</name>
<proteinExistence type="predicted"/>
<dbReference type="Proteomes" id="UP000036681">
    <property type="component" value="Unplaced"/>
</dbReference>